<feature type="region of interest" description="Disordered" evidence="1">
    <location>
        <begin position="99"/>
        <end position="129"/>
    </location>
</feature>
<reference evidence="3" key="1">
    <citation type="journal article" date="2014" name="Proc. Natl. Acad. Sci. U.S.A.">
        <title>Extensive sampling of basidiomycete genomes demonstrates inadequacy of the white-rot/brown-rot paradigm for wood decay fungi.</title>
        <authorList>
            <person name="Riley R."/>
            <person name="Salamov A.A."/>
            <person name="Brown D.W."/>
            <person name="Nagy L.G."/>
            <person name="Floudas D."/>
            <person name="Held B.W."/>
            <person name="Levasseur A."/>
            <person name="Lombard V."/>
            <person name="Morin E."/>
            <person name="Otillar R."/>
            <person name="Lindquist E.A."/>
            <person name="Sun H."/>
            <person name="LaButti K.M."/>
            <person name="Schmutz J."/>
            <person name="Jabbour D."/>
            <person name="Luo H."/>
            <person name="Baker S.E."/>
            <person name="Pisabarro A.G."/>
            <person name="Walton J.D."/>
            <person name="Blanchette R.A."/>
            <person name="Henrissat B."/>
            <person name="Martin F."/>
            <person name="Cullen D."/>
            <person name="Hibbett D.S."/>
            <person name="Grigoriev I.V."/>
        </authorList>
    </citation>
    <scope>NUCLEOTIDE SEQUENCE [LARGE SCALE GENOMIC DNA]</scope>
    <source>
        <strain evidence="3">FD-172 SS1</strain>
    </source>
</reference>
<name>A0A067MY65_BOTB1</name>
<dbReference type="OrthoDB" id="2748701at2759"/>
<gene>
    <name evidence="2" type="ORF">BOTBODRAFT_28213</name>
</gene>
<evidence type="ECO:0000256" key="1">
    <source>
        <dbReference type="SAM" id="MobiDB-lite"/>
    </source>
</evidence>
<protein>
    <submittedName>
        <fullName evidence="2">Uncharacterized protein</fullName>
    </submittedName>
</protein>
<accession>A0A067MY65</accession>
<sequence>MNLSPSSNELTPSSWLPPSLRHIVLQPAVLRESQHYNINVLYNRTMRGHMKALAEEACGVVVQEVGAEDMNKDVQKICARAKREWLDRLDGGKGCWTEEARAAKGTAPPGELGPPSGEAAAARRTNPGN</sequence>
<dbReference type="EMBL" id="KL198019">
    <property type="protein sequence ID" value="KDQ19645.1"/>
    <property type="molecule type" value="Genomic_DNA"/>
</dbReference>
<keyword evidence="3" id="KW-1185">Reference proteome</keyword>
<dbReference type="InParanoid" id="A0A067MY65"/>
<proteinExistence type="predicted"/>
<evidence type="ECO:0000313" key="3">
    <source>
        <dbReference type="Proteomes" id="UP000027195"/>
    </source>
</evidence>
<dbReference type="HOGENOM" id="CLU_1948491_0_0_1"/>
<evidence type="ECO:0000313" key="2">
    <source>
        <dbReference type="EMBL" id="KDQ19645.1"/>
    </source>
</evidence>
<organism evidence="2 3">
    <name type="scientific">Botryobasidium botryosum (strain FD-172 SS1)</name>
    <dbReference type="NCBI Taxonomy" id="930990"/>
    <lineage>
        <taxon>Eukaryota</taxon>
        <taxon>Fungi</taxon>
        <taxon>Dikarya</taxon>
        <taxon>Basidiomycota</taxon>
        <taxon>Agaricomycotina</taxon>
        <taxon>Agaricomycetes</taxon>
        <taxon>Cantharellales</taxon>
        <taxon>Botryobasidiaceae</taxon>
        <taxon>Botryobasidium</taxon>
    </lineage>
</organism>
<dbReference type="Proteomes" id="UP000027195">
    <property type="component" value="Unassembled WGS sequence"/>
</dbReference>
<dbReference type="AlphaFoldDB" id="A0A067MY65"/>